<organism evidence="13">
    <name type="scientific">marine metagenome</name>
    <dbReference type="NCBI Taxonomy" id="408172"/>
    <lineage>
        <taxon>unclassified sequences</taxon>
        <taxon>metagenomes</taxon>
        <taxon>ecological metagenomes</taxon>
    </lineage>
</organism>
<dbReference type="GO" id="GO:0016020">
    <property type="term" value="C:membrane"/>
    <property type="evidence" value="ECO:0007669"/>
    <property type="project" value="UniProtKB-SubCell"/>
</dbReference>
<keyword evidence="9" id="KW-1015">Disulfide bond</keyword>
<dbReference type="GO" id="GO:0006457">
    <property type="term" value="P:protein folding"/>
    <property type="evidence" value="ECO:0007669"/>
    <property type="project" value="InterPro"/>
</dbReference>
<keyword evidence="4 12" id="KW-0812">Transmembrane</keyword>
<keyword evidence="10" id="KW-0143">Chaperone</keyword>
<dbReference type="EMBL" id="UINC01098999">
    <property type="protein sequence ID" value="SVC57944.1"/>
    <property type="molecule type" value="Genomic_DNA"/>
</dbReference>
<comment type="similarity">
    <text evidence="2">Belongs to the DsbB family. BdbC subfamily.</text>
</comment>
<dbReference type="InterPro" id="IPR012187">
    <property type="entry name" value="Disulphide_bond_form_BdbC"/>
</dbReference>
<dbReference type="SUPFAM" id="SSF158442">
    <property type="entry name" value="DsbB-like"/>
    <property type="match status" value="1"/>
</dbReference>
<evidence type="ECO:0000256" key="3">
    <source>
        <dbReference type="ARBA" id="ARBA00022448"/>
    </source>
</evidence>
<keyword evidence="6 12" id="KW-1133">Transmembrane helix</keyword>
<evidence type="ECO:0000256" key="10">
    <source>
        <dbReference type="ARBA" id="ARBA00023186"/>
    </source>
</evidence>
<evidence type="ECO:0000256" key="4">
    <source>
        <dbReference type="ARBA" id="ARBA00022692"/>
    </source>
</evidence>
<protein>
    <recommendedName>
        <fullName evidence="14">Disulfide bond formation protein B</fullName>
    </recommendedName>
</protein>
<evidence type="ECO:0000256" key="1">
    <source>
        <dbReference type="ARBA" id="ARBA00004141"/>
    </source>
</evidence>
<feature type="transmembrane region" description="Helical" evidence="12">
    <location>
        <begin position="144"/>
        <end position="166"/>
    </location>
</feature>
<gene>
    <name evidence="13" type="ORF">METZ01_LOCUS310798</name>
</gene>
<evidence type="ECO:0008006" key="14">
    <source>
        <dbReference type="Google" id="ProtNLM"/>
    </source>
</evidence>
<evidence type="ECO:0000313" key="13">
    <source>
        <dbReference type="EMBL" id="SVC57944.1"/>
    </source>
</evidence>
<name>A0A382N9S1_9ZZZZ</name>
<feature type="transmembrane region" description="Helical" evidence="12">
    <location>
        <begin position="43"/>
        <end position="63"/>
    </location>
</feature>
<dbReference type="GO" id="GO:0015035">
    <property type="term" value="F:protein-disulfide reductase activity"/>
    <property type="evidence" value="ECO:0007669"/>
    <property type="project" value="InterPro"/>
</dbReference>
<dbReference type="PANTHER" id="PTHR43469:SF1">
    <property type="entry name" value="SPBETA PROPHAGE-DERIVED DISULFIDE BOND FORMATION PROTEIN B"/>
    <property type="match status" value="1"/>
</dbReference>
<keyword evidence="5" id="KW-0249">Electron transport</keyword>
<keyword evidence="7" id="KW-0560">Oxidoreductase</keyword>
<evidence type="ECO:0000256" key="5">
    <source>
        <dbReference type="ARBA" id="ARBA00022982"/>
    </source>
</evidence>
<dbReference type="InterPro" id="IPR003752">
    <property type="entry name" value="DiS_bond_form_DsbB/BdbC"/>
</dbReference>
<comment type="subcellular location">
    <subcellularLocation>
        <location evidence="1">Membrane</location>
        <topology evidence="1">Multi-pass membrane protein</topology>
    </subcellularLocation>
</comment>
<reference evidence="13" key="1">
    <citation type="submission" date="2018-05" db="EMBL/GenBank/DDBJ databases">
        <authorList>
            <person name="Lanie J.A."/>
            <person name="Ng W.-L."/>
            <person name="Kazmierczak K.M."/>
            <person name="Andrzejewski T.M."/>
            <person name="Davidsen T.M."/>
            <person name="Wayne K.J."/>
            <person name="Tettelin H."/>
            <person name="Glass J.I."/>
            <person name="Rusch D."/>
            <person name="Podicherti R."/>
            <person name="Tsui H.-C.T."/>
            <person name="Winkler M.E."/>
        </authorList>
    </citation>
    <scope>NUCLEOTIDE SEQUENCE</scope>
</reference>
<sequence>MSVDQSATFLTLLAMVATGITVATCVALATDSGRTRLALLGDAPLRLAFAVAATSVAGSLYFSEVAGFTPCELCWYQRIAMYPLAAILAVEVVRPGGNVARFVLPLSIGGAAVSIYHYQLQLFPDQGSSCDPGTSCVFMWVDKFGFFSIPLMALVGFATVATLVVASGKQGGVDRTAADQEVGR</sequence>
<keyword evidence="3" id="KW-0813">Transport</keyword>
<keyword evidence="11" id="KW-0676">Redox-active center</keyword>
<proteinExistence type="inferred from homology"/>
<keyword evidence="8 12" id="KW-0472">Membrane</keyword>
<dbReference type="Gene3D" id="1.20.1550.10">
    <property type="entry name" value="DsbB-like"/>
    <property type="match status" value="1"/>
</dbReference>
<evidence type="ECO:0000256" key="12">
    <source>
        <dbReference type="SAM" id="Phobius"/>
    </source>
</evidence>
<feature type="transmembrane region" description="Helical" evidence="12">
    <location>
        <begin position="6"/>
        <end position="31"/>
    </location>
</feature>
<dbReference type="AlphaFoldDB" id="A0A382N9S1"/>
<evidence type="ECO:0000256" key="7">
    <source>
        <dbReference type="ARBA" id="ARBA00023002"/>
    </source>
</evidence>
<dbReference type="PANTHER" id="PTHR43469">
    <property type="entry name" value="DISULFIDE FORMATION PROTEIN-RELATED"/>
    <property type="match status" value="1"/>
</dbReference>
<evidence type="ECO:0000256" key="11">
    <source>
        <dbReference type="ARBA" id="ARBA00023284"/>
    </source>
</evidence>
<evidence type="ECO:0000256" key="2">
    <source>
        <dbReference type="ARBA" id="ARBA00007602"/>
    </source>
</evidence>
<evidence type="ECO:0000256" key="9">
    <source>
        <dbReference type="ARBA" id="ARBA00023157"/>
    </source>
</evidence>
<evidence type="ECO:0000256" key="8">
    <source>
        <dbReference type="ARBA" id="ARBA00023136"/>
    </source>
</evidence>
<evidence type="ECO:0000256" key="6">
    <source>
        <dbReference type="ARBA" id="ARBA00022989"/>
    </source>
</evidence>
<dbReference type="Pfam" id="PF02600">
    <property type="entry name" value="DsbB"/>
    <property type="match status" value="1"/>
</dbReference>
<dbReference type="InterPro" id="IPR023380">
    <property type="entry name" value="DsbB-like_sf"/>
</dbReference>
<accession>A0A382N9S1</accession>